<accession>A0AAV7AUX5</accession>
<sequence length="73" mass="8219">MRHAEAQASSQLRLQFSPLRLKAPPSAPCINLPITKMDITPAHLIMLWTTAPCLLSNNLYRPHLQYQPMQVPG</sequence>
<protein>
    <submittedName>
        <fullName evidence="1">Uncharacterized protein</fullName>
    </submittedName>
</protein>
<organism evidence="1 2">
    <name type="scientific">Engystomops pustulosus</name>
    <name type="common">Tungara frog</name>
    <name type="synonym">Physalaemus pustulosus</name>
    <dbReference type="NCBI Taxonomy" id="76066"/>
    <lineage>
        <taxon>Eukaryota</taxon>
        <taxon>Metazoa</taxon>
        <taxon>Chordata</taxon>
        <taxon>Craniata</taxon>
        <taxon>Vertebrata</taxon>
        <taxon>Euteleostomi</taxon>
        <taxon>Amphibia</taxon>
        <taxon>Batrachia</taxon>
        <taxon>Anura</taxon>
        <taxon>Neobatrachia</taxon>
        <taxon>Hyloidea</taxon>
        <taxon>Leptodactylidae</taxon>
        <taxon>Leiuperinae</taxon>
        <taxon>Engystomops</taxon>
    </lineage>
</organism>
<dbReference type="Proteomes" id="UP000824782">
    <property type="component" value="Unassembled WGS sequence"/>
</dbReference>
<comment type="caution">
    <text evidence="1">The sequence shown here is derived from an EMBL/GenBank/DDBJ whole genome shotgun (WGS) entry which is preliminary data.</text>
</comment>
<dbReference type="AlphaFoldDB" id="A0AAV7AUX5"/>
<evidence type="ECO:0000313" key="1">
    <source>
        <dbReference type="EMBL" id="KAG8563340.1"/>
    </source>
</evidence>
<gene>
    <name evidence="1" type="ORF">GDO81_016029</name>
</gene>
<dbReference type="EMBL" id="WNYA01000007">
    <property type="protein sequence ID" value="KAG8563340.1"/>
    <property type="molecule type" value="Genomic_DNA"/>
</dbReference>
<keyword evidence="2" id="KW-1185">Reference proteome</keyword>
<evidence type="ECO:0000313" key="2">
    <source>
        <dbReference type="Proteomes" id="UP000824782"/>
    </source>
</evidence>
<proteinExistence type="predicted"/>
<reference evidence="1" key="1">
    <citation type="thesis" date="2020" institute="ProQuest LLC" country="789 East Eisenhower Parkway, Ann Arbor, MI, USA">
        <title>Comparative Genomics and Chromosome Evolution.</title>
        <authorList>
            <person name="Mudd A.B."/>
        </authorList>
    </citation>
    <scope>NUCLEOTIDE SEQUENCE</scope>
    <source>
        <strain evidence="1">237g6f4</strain>
        <tissue evidence="1">Blood</tissue>
    </source>
</reference>
<name>A0AAV7AUX5_ENGPU</name>